<evidence type="ECO:0000313" key="2">
    <source>
        <dbReference type="Proteomes" id="UP000030428"/>
    </source>
</evidence>
<dbReference type="Proteomes" id="UP000030428">
    <property type="component" value="Unassembled WGS sequence"/>
</dbReference>
<organism evidence="1 2">
    <name type="scientific">Candidatus Thiomargarita nelsonii</name>
    <dbReference type="NCBI Taxonomy" id="1003181"/>
    <lineage>
        <taxon>Bacteria</taxon>
        <taxon>Pseudomonadati</taxon>
        <taxon>Pseudomonadota</taxon>
        <taxon>Gammaproteobacteria</taxon>
        <taxon>Thiotrichales</taxon>
        <taxon>Thiotrichaceae</taxon>
        <taxon>Thiomargarita</taxon>
    </lineage>
</organism>
<evidence type="ECO:0000313" key="1">
    <source>
        <dbReference type="EMBL" id="TGN99854.1"/>
    </source>
</evidence>
<comment type="caution">
    <text evidence="1">The sequence shown here is derived from an EMBL/GenBank/DDBJ whole genome shotgun (WGS) entry which is preliminary data.</text>
</comment>
<dbReference type="AlphaFoldDB" id="A0A4E0RLE7"/>
<dbReference type="SUPFAM" id="SSF56300">
    <property type="entry name" value="Metallo-dependent phosphatases"/>
    <property type="match status" value="1"/>
</dbReference>
<gene>
    <name evidence="1" type="ORF">PN36_32900</name>
</gene>
<protein>
    <submittedName>
        <fullName evidence="1">Uncharacterized protein</fullName>
    </submittedName>
</protein>
<dbReference type="EMBL" id="JSZA02000308">
    <property type="protein sequence ID" value="TGN99854.1"/>
    <property type="molecule type" value="Genomic_DNA"/>
</dbReference>
<keyword evidence="2" id="KW-1185">Reference proteome</keyword>
<reference evidence="1 2" key="1">
    <citation type="journal article" date="2016" name="Front. Microbiol.">
        <title>Single-Cell (Meta-)Genomics of a Dimorphic Candidatus Thiomargarita nelsonii Reveals Genomic Plasticity.</title>
        <authorList>
            <person name="Flood B.E."/>
            <person name="Fliss P."/>
            <person name="Jones D.S."/>
            <person name="Dick G.J."/>
            <person name="Jain S."/>
            <person name="Kaster A.K."/>
            <person name="Winkel M."/>
            <person name="Mussmann M."/>
            <person name="Bailey J."/>
        </authorList>
    </citation>
    <scope>NUCLEOTIDE SEQUENCE [LARGE SCALE GENOMIC DNA]</scope>
    <source>
        <strain evidence="1">Hydrate Ridge</strain>
    </source>
</reference>
<name>A0A4E0RLE7_9GAMM</name>
<sequence>MYGSQYLTSDHYHPAIIGIAKGLRIGIIGLTTKQETLLKTEEEPILDAGELLKSLENTLSYVEPLADVIILLTHVGYNGERDLAYAD</sequence>
<accession>A0A4E0RLE7</accession>
<proteinExistence type="predicted"/>
<dbReference type="InterPro" id="IPR029052">
    <property type="entry name" value="Metallo-depent_PP-like"/>
</dbReference>
<dbReference type="Gene3D" id="3.60.21.10">
    <property type="match status" value="1"/>
</dbReference>